<dbReference type="EMBL" id="JBBJBU010000002">
    <property type="protein sequence ID" value="KAK7206852.1"/>
    <property type="molecule type" value="Genomic_DNA"/>
</dbReference>
<comment type="caution">
    <text evidence="1">The sequence shown here is derived from an EMBL/GenBank/DDBJ whole genome shotgun (WGS) entry which is preliminary data.</text>
</comment>
<protein>
    <submittedName>
        <fullName evidence="1">Uncharacterized protein</fullName>
    </submittedName>
</protein>
<sequence>MTGSTTPTTCASESLKDNLPLASLTSSSSSSTLQTSADDNATNCSLKSYSDGSVATICARPSPKRSISLSNPYALVQSIAHMLGRMESEPLTQQRYTPTTEKLEAITSLALETKINGVLDLDKLEKALGRRMSQQDFILRRATFGSR</sequence>
<keyword evidence="2" id="KW-1185">Reference proteome</keyword>
<dbReference type="RefSeq" id="XP_064769885.1">
    <property type="nucleotide sequence ID" value="XM_064914435.1"/>
</dbReference>
<evidence type="ECO:0000313" key="2">
    <source>
        <dbReference type="Proteomes" id="UP001498771"/>
    </source>
</evidence>
<dbReference type="GeneID" id="90039947"/>
<organism evidence="1 2">
    <name type="scientific">Myxozyma melibiosi</name>
    <dbReference type="NCBI Taxonomy" id="54550"/>
    <lineage>
        <taxon>Eukaryota</taxon>
        <taxon>Fungi</taxon>
        <taxon>Dikarya</taxon>
        <taxon>Ascomycota</taxon>
        <taxon>Saccharomycotina</taxon>
        <taxon>Lipomycetes</taxon>
        <taxon>Lipomycetales</taxon>
        <taxon>Lipomycetaceae</taxon>
        <taxon>Myxozyma</taxon>
    </lineage>
</organism>
<reference evidence="1 2" key="1">
    <citation type="submission" date="2024-03" db="EMBL/GenBank/DDBJ databases">
        <title>Genome-scale model development and genomic sequencing of the oleaginous clade Lipomyces.</title>
        <authorList>
            <consortium name="Lawrence Berkeley National Laboratory"/>
            <person name="Czajka J.J."/>
            <person name="Han Y."/>
            <person name="Kim J."/>
            <person name="Mondo S.J."/>
            <person name="Hofstad B.A."/>
            <person name="Robles A."/>
            <person name="Haridas S."/>
            <person name="Riley R."/>
            <person name="LaButti K."/>
            <person name="Pangilinan J."/>
            <person name="Andreopoulos W."/>
            <person name="Lipzen A."/>
            <person name="Yan J."/>
            <person name="Wang M."/>
            <person name="Ng V."/>
            <person name="Grigoriev I.V."/>
            <person name="Spatafora J.W."/>
            <person name="Magnuson J.K."/>
            <person name="Baker S.E."/>
            <person name="Pomraning K.R."/>
        </authorList>
    </citation>
    <scope>NUCLEOTIDE SEQUENCE [LARGE SCALE GENOMIC DNA]</scope>
    <source>
        <strain evidence="1 2">Phaff 52-87</strain>
    </source>
</reference>
<name>A0ABR1FAS8_9ASCO</name>
<dbReference type="Proteomes" id="UP001498771">
    <property type="component" value="Unassembled WGS sequence"/>
</dbReference>
<evidence type="ECO:0000313" key="1">
    <source>
        <dbReference type="EMBL" id="KAK7206852.1"/>
    </source>
</evidence>
<proteinExistence type="predicted"/>
<gene>
    <name evidence="1" type="ORF">BZA70DRAFT_294229</name>
</gene>
<accession>A0ABR1FAS8</accession>